<dbReference type="EMBL" id="JAPFFF010000001">
    <property type="protein sequence ID" value="KAK8900150.1"/>
    <property type="molecule type" value="Genomic_DNA"/>
</dbReference>
<dbReference type="Pfam" id="PF08238">
    <property type="entry name" value="Sel1"/>
    <property type="match status" value="4"/>
</dbReference>
<evidence type="ECO:0000313" key="3">
    <source>
        <dbReference type="Proteomes" id="UP001470230"/>
    </source>
</evidence>
<organism evidence="2 3">
    <name type="scientific">Tritrichomonas musculus</name>
    <dbReference type="NCBI Taxonomy" id="1915356"/>
    <lineage>
        <taxon>Eukaryota</taxon>
        <taxon>Metamonada</taxon>
        <taxon>Parabasalia</taxon>
        <taxon>Tritrichomonadida</taxon>
        <taxon>Tritrichomonadidae</taxon>
        <taxon>Tritrichomonas</taxon>
    </lineage>
</organism>
<dbReference type="SUPFAM" id="SSF56112">
    <property type="entry name" value="Protein kinase-like (PK-like)"/>
    <property type="match status" value="1"/>
</dbReference>
<gene>
    <name evidence="2" type="ORF">M9Y10_002473</name>
</gene>
<dbReference type="Proteomes" id="UP001470230">
    <property type="component" value="Unassembled WGS sequence"/>
</dbReference>
<protein>
    <submittedName>
        <fullName evidence="2">Interleukin-1 receptor-associated kinase 4</fullName>
    </submittedName>
</protein>
<feature type="domain" description="Protein kinase" evidence="1">
    <location>
        <begin position="118"/>
        <end position="374"/>
    </location>
</feature>
<dbReference type="InterPro" id="IPR011009">
    <property type="entry name" value="Kinase-like_dom_sf"/>
</dbReference>
<comment type="caution">
    <text evidence="2">The sequence shown here is derived from an EMBL/GenBank/DDBJ whole genome shotgun (WGS) entry which is preliminary data.</text>
</comment>
<dbReference type="CDD" id="cd00180">
    <property type="entry name" value="PKc"/>
    <property type="match status" value="1"/>
</dbReference>
<dbReference type="PANTHER" id="PTHR43628">
    <property type="entry name" value="ACTIVATOR OF C KINASE PROTEIN 1-RELATED"/>
    <property type="match status" value="1"/>
</dbReference>
<keyword evidence="2" id="KW-0418">Kinase</keyword>
<dbReference type="Pfam" id="PF00069">
    <property type="entry name" value="Pkinase"/>
    <property type="match status" value="1"/>
</dbReference>
<dbReference type="Gene3D" id="1.25.40.10">
    <property type="entry name" value="Tetratricopeptide repeat domain"/>
    <property type="match status" value="1"/>
</dbReference>
<accession>A0ABR2L9X2</accession>
<dbReference type="InterPro" id="IPR008271">
    <property type="entry name" value="Ser/Thr_kinase_AS"/>
</dbReference>
<dbReference type="SMART" id="SM00671">
    <property type="entry name" value="SEL1"/>
    <property type="match status" value="4"/>
</dbReference>
<dbReference type="Gene3D" id="1.10.510.10">
    <property type="entry name" value="Transferase(Phosphotransferase) domain 1"/>
    <property type="match status" value="1"/>
</dbReference>
<dbReference type="PROSITE" id="PS50011">
    <property type="entry name" value="PROTEIN_KINASE_DOM"/>
    <property type="match status" value="1"/>
</dbReference>
<proteinExistence type="predicted"/>
<keyword evidence="2" id="KW-0675">Receptor</keyword>
<dbReference type="InterPro" id="IPR000719">
    <property type="entry name" value="Prot_kinase_dom"/>
</dbReference>
<keyword evidence="2" id="KW-0808">Transferase</keyword>
<dbReference type="SMART" id="SM00220">
    <property type="entry name" value="S_TKc"/>
    <property type="match status" value="1"/>
</dbReference>
<name>A0ABR2L9X2_9EUKA</name>
<reference evidence="2 3" key="1">
    <citation type="submission" date="2024-04" db="EMBL/GenBank/DDBJ databases">
        <title>Tritrichomonas musculus Genome.</title>
        <authorList>
            <person name="Alves-Ferreira E."/>
            <person name="Grigg M."/>
            <person name="Lorenzi H."/>
            <person name="Galac M."/>
        </authorList>
    </citation>
    <scope>NUCLEOTIDE SEQUENCE [LARGE SCALE GENOMIC DNA]</scope>
    <source>
        <strain evidence="2 3">EAF2021</strain>
    </source>
</reference>
<dbReference type="GO" id="GO:0016301">
    <property type="term" value="F:kinase activity"/>
    <property type="evidence" value="ECO:0007669"/>
    <property type="project" value="UniProtKB-KW"/>
</dbReference>
<dbReference type="PANTHER" id="PTHR43628:SF1">
    <property type="entry name" value="CHITIN SYNTHASE REGULATORY FACTOR 2-RELATED"/>
    <property type="match status" value="1"/>
</dbReference>
<evidence type="ECO:0000259" key="1">
    <source>
        <dbReference type="PROSITE" id="PS50011"/>
    </source>
</evidence>
<evidence type="ECO:0000313" key="2">
    <source>
        <dbReference type="EMBL" id="KAK8900150.1"/>
    </source>
</evidence>
<sequence>MKQIDFNDTKQKKKSNIKEEIKNFCNGIQKEIVNNEFIQNTIHPIVGYLIHRYFCPTTYFRDPSFFDFDKTVKANERELKAEFFTGFKTLQFTDQDLELFKSKVNNKRKIKNFREEEFIVLRSIMATDKASFYLVIHVESLYVFMMKKIGDQKEMIRETEHEIYFDENFSHRCLTPFYGFLKKGDKTIGFIYEYMCNDSLKSFVSSNPDKVDDTFILLAINRIIQGIDYLHSNKLIHRDLKPSNILIDHDFLPYVSDFDSIRHPKEEEKDGISEPMTNDIGSMTYSSPEQFQGLNVSYPTDIYSLGLLIYYLYEKKDLYLYYGTIHYIKKNDEIPSLSHAPSIIQALFTECLKFNTETRITNHEIRLKYCDNFFTLICQQFSLSKATPAKDQLIFESFIVSNNLMLYISNIVFLFTSKNVDPYLYVGAIYDFKQDYIKAKEYYELSANQNNSNAFVNIGNLYYNGYGVKQDYNKAKEYYELSANQNNSDAFIKLGNLYANGYEVKQDYIKAKEYYELSAQQNNSNAFFNLGSLYVNGYGVKQDYNKAKEYFEISANQNNSYALNGLGALYFEVNIHFDHILIVNNIDHTFYNKSIYNNYYYHSHYHL</sequence>
<keyword evidence="3" id="KW-1185">Reference proteome</keyword>
<dbReference type="InterPro" id="IPR052945">
    <property type="entry name" value="Mitotic_Regulator"/>
</dbReference>
<dbReference type="InterPro" id="IPR011990">
    <property type="entry name" value="TPR-like_helical_dom_sf"/>
</dbReference>
<dbReference type="PROSITE" id="PS00108">
    <property type="entry name" value="PROTEIN_KINASE_ST"/>
    <property type="match status" value="1"/>
</dbReference>
<dbReference type="SUPFAM" id="SSF81901">
    <property type="entry name" value="HCP-like"/>
    <property type="match status" value="1"/>
</dbReference>
<dbReference type="InterPro" id="IPR006597">
    <property type="entry name" value="Sel1-like"/>
</dbReference>